<dbReference type="PANTHER" id="PTHR35861:SF1">
    <property type="entry name" value="PHAGE TAIL SHEATH PROTEIN"/>
    <property type="match status" value="1"/>
</dbReference>
<organism evidence="4 5">
    <name type="scientific">Caulobacter ginsengisoli</name>
    <dbReference type="NCBI Taxonomy" id="400775"/>
    <lineage>
        <taxon>Bacteria</taxon>
        <taxon>Pseudomonadati</taxon>
        <taxon>Pseudomonadota</taxon>
        <taxon>Alphaproteobacteria</taxon>
        <taxon>Caulobacterales</taxon>
        <taxon>Caulobacteraceae</taxon>
        <taxon>Caulobacter</taxon>
    </lineage>
</organism>
<evidence type="ECO:0000313" key="5">
    <source>
        <dbReference type="Proteomes" id="UP001228905"/>
    </source>
</evidence>
<keyword evidence="5" id="KW-1185">Reference proteome</keyword>
<dbReference type="Proteomes" id="UP001228905">
    <property type="component" value="Unassembled WGS sequence"/>
</dbReference>
<evidence type="ECO:0000259" key="2">
    <source>
        <dbReference type="Pfam" id="PF04984"/>
    </source>
</evidence>
<proteinExistence type="inferred from homology"/>
<feature type="domain" description="Tail sheath protein C-terminal" evidence="3">
    <location>
        <begin position="410"/>
        <end position="508"/>
    </location>
</feature>
<accession>A0ABU0IQW7</accession>
<protein>
    <submittedName>
        <fullName evidence="4">Phage tail sheath protein FI</fullName>
    </submittedName>
</protein>
<gene>
    <name evidence="4" type="ORF">QO010_002193</name>
</gene>
<dbReference type="Gene3D" id="3.40.50.11780">
    <property type="match status" value="1"/>
</dbReference>
<dbReference type="Pfam" id="PF04984">
    <property type="entry name" value="Phage_sheath_1"/>
    <property type="match status" value="1"/>
</dbReference>
<evidence type="ECO:0000256" key="1">
    <source>
        <dbReference type="ARBA" id="ARBA00008005"/>
    </source>
</evidence>
<reference evidence="4 5" key="1">
    <citation type="submission" date="2023-07" db="EMBL/GenBank/DDBJ databases">
        <title>Genomic Encyclopedia of Type Strains, Phase IV (KMG-IV): sequencing the most valuable type-strain genomes for metagenomic binning, comparative biology and taxonomic classification.</title>
        <authorList>
            <person name="Goeker M."/>
        </authorList>
    </citation>
    <scope>NUCLEOTIDE SEQUENCE [LARGE SCALE GENOMIC DNA]</scope>
    <source>
        <strain evidence="4 5">DSM 18695</strain>
    </source>
</reference>
<sequence>MPVSVSYPGLYIEELPFSAHSIAAAPTSVGAFIGYSHPYRTKAPPGKAIRLFSFSDYETWFGGLFTSGLAEPALARSVYEFFLNGGSDTWVVGLTPKLFNAGAFVANVGDPQYAQVKLPAAGLTGITFTALEPTDIVPMQISITNVRGANDVFDLVIAYGSRVETYRGVSLTGAAADSPGSRINDISNLVTVAPAGGGYGVTVPGPEAGTIKVLASAFPAHDSNFSGADFIGVFQADTSLDKVEQFNILVTPGVSANAVQSAAMAFAERKRAFYIADPPPNAEADASGGGWTIEAAWANIPRSQNAALYFPYLQSTDQITGKPIDVPPSGFVAGIYARTDSRRGVWKAPAGLETTVLDTTGPVPTGRMNDPRHGVLNKSSINVLRQFTTGTVVFGARTTVADNDAFAQSKYVPVRRMTLFIEQTLLANLRWVIFEPNDEPLWLSIRSSIENFMLSLFNQGALQGSKPSLAFQVKCDASTTTADDQQNGIVNIVVAFAPLKPAEFVVIKIAHLAGQAAS</sequence>
<comment type="caution">
    <text evidence="4">The sequence shown here is derived from an EMBL/GenBank/DDBJ whole genome shotgun (WGS) entry which is preliminary data.</text>
</comment>
<evidence type="ECO:0000259" key="3">
    <source>
        <dbReference type="Pfam" id="PF17482"/>
    </source>
</evidence>
<dbReference type="InterPro" id="IPR052042">
    <property type="entry name" value="Tail_sheath_structural"/>
</dbReference>
<dbReference type="PANTHER" id="PTHR35861">
    <property type="match status" value="1"/>
</dbReference>
<dbReference type="Pfam" id="PF17482">
    <property type="entry name" value="Phage_sheath_1C"/>
    <property type="match status" value="1"/>
</dbReference>
<evidence type="ECO:0000313" key="4">
    <source>
        <dbReference type="EMBL" id="MDQ0464412.1"/>
    </source>
</evidence>
<name>A0ABU0IQW7_9CAUL</name>
<dbReference type="EMBL" id="JAUSVS010000003">
    <property type="protein sequence ID" value="MDQ0464412.1"/>
    <property type="molecule type" value="Genomic_DNA"/>
</dbReference>
<dbReference type="InterPro" id="IPR035089">
    <property type="entry name" value="Phage_sheath_subtilisin"/>
</dbReference>
<dbReference type="InterPro" id="IPR020287">
    <property type="entry name" value="Tail_sheath_C"/>
</dbReference>
<feature type="domain" description="Tail sheath protein subtilisin-like" evidence="2">
    <location>
        <begin position="239"/>
        <end position="399"/>
    </location>
</feature>
<comment type="similarity">
    <text evidence="1">Belongs to the myoviridae tail sheath protein family.</text>
</comment>
<dbReference type="RefSeq" id="WP_307349075.1">
    <property type="nucleotide sequence ID" value="NZ_JAUSVS010000003.1"/>
</dbReference>